<organism evidence="2 3">
    <name type="scientific">Pleuronectes platessa</name>
    <name type="common">European plaice</name>
    <dbReference type="NCBI Taxonomy" id="8262"/>
    <lineage>
        <taxon>Eukaryota</taxon>
        <taxon>Metazoa</taxon>
        <taxon>Chordata</taxon>
        <taxon>Craniata</taxon>
        <taxon>Vertebrata</taxon>
        <taxon>Euteleostomi</taxon>
        <taxon>Actinopterygii</taxon>
        <taxon>Neopterygii</taxon>
        <taxon>Teleostei</taxon>
        <taxon>Neoteleostei</taxon>
        <taxon>Acanthomorphata</taxon>
        <taxon>Carangaria</taxon>
        <taxon>Pleuronectiformes</taxon>
        <taxon>Pleuronectoidei</taxon>
        <taxon>Pleuronectidae</taxon>
        <taxon>Pleuronectes</taxon>
    </lineage>
</organism>
<keyword evidence="3" id="KW-1185">Reference proteome</keyword>
<reference evidence="2" key="1">
    <citation type="submission" date="2020-03" db="EMBL/GenBank/DDBJ databases">
        <authorList>
            <person name="Weist P."/>
        </authorList>
    </citation>
    <scope>NUCLEOTIDE SEQUENCE</scope>
</reference>
<dbReference type="Proteomes" id="UP001153269">
    <property type="component" value="Unassembled WGS sequence"/>
</dbReference>
<evidence type="ECO:0000313" key="3">
    <source>
        <dbReference type="Proteomes" id="UP001153269"/>
    </source>
</evidence>
<accession>A0A9N7V289</accession>
<gene>
    <name evidence="2" type="ORF">PLEPLA_LOCUS28935</name>
</gene>
<feature type="compositionally biased region" description="Basic residues" evidence="1">
    <location>
        <begin position="20"/>
        <end position="32"/>
    </location>
</feature>
<sequence>MTQLVAKRSLENTTPAESRPRRKAVYRLRHRKRTEDEARREKRKGQGKRQGHRGPRPDKTEEECSTILRDPSKLQLFEHERRHHNKYATCTVAKAFLQQFVLIHGSNTGYGTLVTPHADLLFYRVLEAAEKKAGTERRSTGVVQCIVESYLHSQGYIIFKASFPRRSSTSKFATGTIGARSSREEQGEELDACATRTGNRLTRRETDVVAFS</sequence>
<proteinExistence type="predicted"/>
<protein>
    <submittedName>
        <fullName evidence="2">Uncharacterized protein</fullName>
    </submittedName>
</protein>
<feature type="region of interest" description="Disordered" evidence="1">
    <location>
        <begin position="1"/>
        <end position="65"/>
    </location>
</feature>
<dbReference type="EMBL" id="CADEAL010002576">
    <property type="protein sequence ID" value="CAB1441150.1"/>
    <property type="molecule type" value="Genomic_DNA"/>
</dbReference>
<dbReference type="AlphaFoldDB" id="A0A9N7V289"/>
<evidence type="ECO:0000313" key="2">
    <source>
        <dbReference type="EMBL" id="CAB1441150.1"/>
    </source>
</evidence>
<feature type="compositionally biased region" description="Basic residues" evidence="1">
    <location>
        <begin position="41"/>
        <end position="54"/>
    </location>
</feature>
<name>A0A9N7V289_PLEPL</name>
<comment type="caution">
    <text evidence="2">The sequence shown here is derived from an EMBL/GenBank/DDBJ whole genome shotgun (WGS) entry which is preliminary data.</text>
</comment>
<evidence type="ECO:0000256" key="1">
    <source>
        <dbReference type="SAM" id="MobiDB-lite"/>
    </source>
</evidence>